<proteinExistence type="predicted"/>
<evidence type="ECO:0000313" key="1">
    <source>
        <dbReference type="EMBL" id="CAJ2665876.1"/>
    </source>
</evidence>
<sequence length="94" mass="10219">MMKAGSIILTFGILFALFNLNYGSDVAQKDIFKFCRQSMTLSGSCQNSPTCFTVFNAKYGASATTHNCNCQDVGKSHKCSCCINCDYTDGKTPC</sequence>
<dbReference type="Proteomes" id="UP001177021">
    <property type="component" value="Unassembled WGS sequence"/>
</dbReference>
<reference evidence="1" key="1">
    <citation type="submission" date="2023-10" db="EMBL/GenBank/DDBJ databases">
        <authorList>
            <person name="Rodriguez Cubillos JULIANA M."/>
            <person name="De Vega J."/>
        </authorList>
    </citation>
    <scope>NUCLEOTIDE SEQUENCE</scope>
</reference>
<keyword evidence="2" id="KW-1185">Reference proteome</keyword>
<organism evidence="1 2">
    <name type="scientific">Trifolium pratense</name>
    <name type="common">Red clover</name>
    <dbReference type="NCBI Taxonomy" id="57577"/>
    <lineage>
        <taxon>Eukaryota</taxon>
        <taxon>Viridiplantae</taxon>
        <taxon>Streptophyta</taxon>
        <taxon>Embryophyta</taxon>
        <taxon>Tracheophyta</taxon>
        <taxon>Spermatophyta</taxon>
        <taxon>Magnoliopsida</taxon>
        <taxon>eudicotyledons</taxon>
        <taxon>Gunneridae</taxon>
        <taxon>Pentapetalae</taxon>
        <taxon>rosids</taxon>
        <taxon>fabids</taxon>
        <taxon>Fabales</taxon>
        <taxon>Fabaceae</taxon>
        <taxon>Papilionoideae</taxon>
        <taxon>50 kb inversion clade</taxon>
        <taxon>NPAAA clade</taxon>
        <taxon>Hologalegina</taxon>
        <taxon>IRL clade</taxon>
        <taxon>Trifolieae</taxon>
        <taxon>Trifolium</taxon>
    </lineage>
</organism>
<accession>A0ACB0L9A4</accession>
<dbReference type="EMBL" id="CASHSV030000513">
    <property type="protein sequence ID" value="CAJ2665876.1"/>
    <property type="molecule type" value="Genomic_DNA"/>
</dbReference>
<gene>
    <name evidence="1" type="ORF">MILVUS5_LOCUS30761</name>
</gene>
<protein>
    <submittedName>
        <fullName evidence="1">Uncharacterized protein</fullName>
    </submittedName>
</protein>
<name>A0ACB0L9A4_TRIPR</name>
<comment type="caution">
    <text evidence="1">The sequence shown here is derived from an EMBL/GenBank/DDBJ whole genome shotgun (WGS) entry which is preliminary data.</text>
</comment>
<evidence type="ECO:0000313" key="2">
    <source>
        <dbReference type="Proteomes" id="UP001177021"/>
    </source>
</evidence>